<dbReference type="EMBL" id="JAAMAY010000024">
    <property type="protein sequence ID" value="NTC29285.1"/>
    <property type="molecule type" value="Genomic_DNA"/>
</dbReference>
<dbReference type="PANTHER" id="PTHR30483">
    <property type="entry name" value="LEUCINE-SPECIFIC-BINDING PROTEIN"/>
    <property type="match status" value="1"/>
</dbReference>
<evidence type="ECO:0000256" key="1">
    <source>
        <dbReference type="ARBA" id="ARBA00010062"/>
    </source>
</evidence>
<evidence type="ECO:0000313" key="7">
    <source>
        <dbReference type="Proteomes" id="UP000702952"/>
    </source>
</evidence>
<comment type="caution">
    <text evidence="6">The sequence shown here is derived from an EMBL/GenBank/DDBJ whole genome shotgun (WGS) entry which is preliminary data.</text>
</comment>
<dbReference type="AlphaFoldDB" id="A0AA44F5Z9"/>
<feature type="chain" id="PRO_5041335865" evidence="4">
    <location>
        <begin position="25"/>
        <end position="399"/>
    </location>
</feature>
<evidence type="ECO:0000313" key="6">
    <source>
        <dbReference type="EMBL" id="NTC29285.1"/>
    </source>
</evidence>
<dbReference type="CDD" id="cd20014">
    <property type="entry name" value="PBP1_RPA0668_benzoate-like"/>
    <property type="match status" value="1"/>
</dbReference>
<dbReference type="InterPro" id="IPR028082">
    <property type="entry name" value="Peripla_BP_I"/>
</dbReference>
<name>A0AA44F5Z9_AGRTU</name>
<gene>
    <name evidence="6" type="ORF">G6M46_14115</name>
</gene>
<sequence>MRKYANAVLLTVGLLAAASSTAFSQEKVVKVGLITDFSGTFAQLAKDIEDGWMLALDERGGKAGDYRIQIIKEDSENSPPTGIQKANKLIKSDGVAVFGGTISSGVGIALAGIANQERVPFVAGFAVADELTTKFCSPYVARTSFSANALQSAAGAYWAKSGVKTAVFMGPDYSAGQAMKEGFKRGFEGAGGKVVMEIMTPFTTTKDWGPSLLRAQQTGAEMIYSFYAGSEAVQVVKQHADFGMKEMMPLRGDMWLYDEALWSAMGGAQRDAMQITVYTNALKTPASERFKSEFKAKFGRLPVASNALGYTNAVAIFDGLADAIKANGGNLPADGADIISAISKLKLVNDPRGPVHFNSSNNAVQDELYMIRIVEGAGSLHHELVTSTPYGEDLPGCKM</sequence>
<evidence type="ECO:0000256" key="2">
    <source>
        <dbReference type="ARBA" id="ARBA00022729"/>
    </source>
</evidence>
<feature type="signal peptide" evidence="4">
    <location>
        <begin position="1"/>
        <end position="24"/>
    </location>
</feature>
<keyword evidence="3" id="KW-0029">Amino-acid transport</keyword>
<keyword evidence="2 4" id="KW-0732">Signal</keyword>
<comment type="similarity">
    <text evidence="1">Belongs to the leucine-binding protein family.</text>
</comment>
<reference evidence="6" key="1">
    <citation type="journal article" date="2020" name="Science">
        <title>Unexpected conservation and global transmission of agrobacterial virulence plasmids.</title>
        <authorList>
            <person name="Weisberg A.J."/>
            <person name="Davis E.W. 2nd"/>
            <person name="Tabima J."/>
            <person name="Belcher M.S."/>
            <person name="Miller M."/>
            <person name="Kuo C.H."/>
            <person name="Loper J.E."/>
            <person name="Grunwald N.J."/>
            <person name="Putnam M.L."/>
            <person name="Chang J.H."/>
        </authorList>
    </citation>
    <scope>NUCLEOTIDE SEQUENCE</scope>
    <source>
        <strain evidence="6">17-1853-1a</strain>
    </source>
</reference>
<organism evidence="6 7">
    <name type="scientific">Agrobacterium tumefaciens</name>
    <dbReference type="NCBI Taxonomy" id="358"/>
    <lineage>
        <taxon>Bacteria</taxon>
        <taxon>Pseudomonadati</taxon>
        <taxon>Pseudomonadota</taxon>
        <taxon>Alphaproteobacteria</taxon>
        <taxon>Hyphomicrobiales</taxon>
        <taxon>Rhizobiaceae</taxon>
        <taxon>Rhizobium/Agrobacterium group</taxon>
        <taxon>Agrobacterium</taxon>
        <taxon>Agrobacterium tumefaciens complex</taxon>
    </lineage>
</organism>
<dbReference type="GO" id="GO:0006865">
    <property type="term" value="P:amino acid transport"/>
    <property type="evidence" value="ECO:0007669"/>
    <property type="project" value="UniProtKB-KW"/>
</dbReference>
<dbReference type="PANTHER" id="PTHR30483:SF6">
    <property type="entry name" value="PERIPLASMIC BINDING PROTEIN OF ABC TRANSPORTER FOR NATURAL AMINO ACIDS"/>
    <property type="match status" value="1"/>
</dbReference>
<dbReference type="SUPFAM" id="SSF53822">
    <property type="entry name" value="Periplasmic binding protein-like I"/>
    <property type="match status" value="1"/>
</dbReference>
<protein>
    <submittedName>
        <fullName evidence="6">ABC transporter substrate-binding protein</fullName>
    </submittedName>
</protein>
<dbReference type="RefSeq" id="WP_065658819.1">
    <property type="nucleotide sequence ID" value="NZ_CP123840.1"/>
</dbReference>
<accession>A0AA44F5Z9</accession>
<dbReference type="InterPro" id="IPR028081">
    <property type="entry name" value="Leu-bd"/>
</dbReference>
<evidence type="ECO:0000256" key="3">
    <source>
        <dbReference type="ARBA" id="ARBA00022970"/>
    </source>
</evidence>
<feature type="domain" description="Leucine-binding protein" evidence="5">
    <location>
        <begin position="29"/>
        <end position="375"/>
    </location>
</feature>
<evidence type="ECO:0000256" key="4">
    <source>
        <dbReference type="SAM" id="SignalP"/>
    </source>
</evidence>
<dbReference type="InterPro" id="IPR051010">
    <property type="entry name" value="BCAA_transport"/>
</dbReference>
<dbReference type="Proteomes" id="UP000702952">
    <property type="component" value="Unassembled WGS sequence"/>
</dbReference>
<evidence type="ECO:0000259" key="5">
    <source>
        <dbReference type="Pfam" id="PF13458"/>
    </source>
</evidence>
<proteinExistence type="inferred from homology"/>
<dbReference type="Gene3D" id="3.40.50.2300">
    <property type="match status" value="2"/>
</dbReference>
<keyword evidence="3" id="KW-0813">Transport</keyword>
<dbReference type="Pfam" id="PF13458">
    <property type="entry name" value="Peripla_BP_6"/>
    <property type="match status" value="1"/>
</dbReference>